<organism evidence="7 8">
    <name type="scientific">Rothia nasimurium</name>
    <dbReference type="NCBI Taxonomy" id="85336"/>
    <lineage>
        <taxon>Bacteria</taxon>
        <taxon>Bacillati</taxon>
        <taxon>Actinomycetota</taxon>
        <taxon>Actinomycetes</taxon>
        <taxon>Micrococcales</taxon>
        <taxon>Micrococcaceae</taxon>
        <taxon>Rothia</taxon>
    </lineage>
</organism>
<dbReference type="EC" id="1.8.4.11" evidence="5"/>
<evidence type="ECO:0000256" key="3">
    <source>
        <dbReference type="ARBA" id="ARBA00047806"/>
    </source>
</evidence>
<comment type="catalytic activity">
    <reaction evidence="3 5">
        <text>L-methionyl-[protein] + [thioredoxin]-disulfide + H2O = L-methionyl-(S)-S-oxide-[protein] + [thioredoxin]-dithiol</text>
        <dbReference type="Rhea" id="RHEA:14217"/>
        <dbReference type="Rhea" id="RHEA-COMP:10698"/>
        <dbReference type="Rhea" id="RHEA-COMP:10700"/>
        <dbReference type="Rhea" id="RHEA-COMP:12313"/>
        <dbReference type="Rhea" id="RHEA-COMP:12315"/>
        <dbReference type="ChEBI" id="CHEBI:15377"/>
        <dbReference type="ChEBI" id="CHEBI:16044"/>
        <dbReference type="ChEBI" id="CHEBI:29950"/>
        <dbReference type="ChEBI" id="CHEBI:44120"/>
        <dbReference type="ChEBI" id="CHEBI:50058"/>
        <dbReference type="EC" id="1.8.4.11"/>
    </reaction>
</comment>
<reference evidence="7 8" key="1">
    <citation type="submission" date="2019-03" db="EMBL/GenBank/DDBJ databases">
        <title>Diversity of the mouse oral microbiome.</title>
        <authorList>
            <person name="Joseph S."/>
            <person name="Aduse-Opoku J."/>
            <person name="Curtis M."/>
            <person name="Wade W."/>
            <person name="Hashim A."/>
        </authorList>
    </citation>
    <scope>NUCLEOTIDE SEQUENCE [LARGE SCALE GENOMIC DNA]</scope>
    <source>
        <strain evidence="8">irhom_31</strain>
    </source>
</reference>
<comment type="similarity">
    <text evidence="1 5">Belongs to the MsrA Met sulfoxide reductase family.</text>
</comment>
<dbReference type="NCBIfam" id="TIGR00401">
    <property type="entry name" value="msrA"/>
    <property type="match status" value="1"/>
</dbReference>
<dbReference type="PANTHER" id="PTHR43774:SF1">
    <property type="entry name" value="PEPTIDE METHIONINE SULFOXIDE REDUCTASE MSRA 2"/>
    <property type="match status" value="1"/>
</dbReference>
<dbReference type="EMBL" id="SPQC01000002">
    <property type="protein sequence ID" value="TFU24161.1"/>
    <property type="molecule type" value="Genomic_DNA"/>
</dbReference>
<dbReference type="HAMAP" id="MF_01401">
    <property type="entry name" value="MsrA"/>
    <property type="match status" value="1"/>
</dbReference>
<dbReference type="PANTHER" id="PTHR43774">
    <property type="entry name" value="PEPTIDE METHIONINE SULFOXIDE REDUCTASE"/>
    <property type="match status" value="1"/>
</dbReference>
<dbReference type="GO" id="GO:0008113">
    <property type="term" value="F:peptide-methionine (S)-S-oxide reductase activity"/>
    <property type="evidence" value="ECO:0007669"/>
    <property type="project" value="UniProtKB-UniRule"/>
</dbReference>
<name>A0A4Y9F7Z1_9MICC</name>
<sequence length="174" mass="19745">MQSFVVGGGCFWCIDAVYRQFEGITASISGYTGGHLENPTYREVCSGTTGHVEVVKVEFDETVIPAETVLDIFFTSHDPTSWDRQGADAGPQYRSALYYENEEQKALFEAAIQRASQLWDQPIVTVLEPLGTFYEAEEYHQNYYALNPYQGYCMAVINPKLAKARQHYARFLRS</sequence>
<dbReference type="Gene3D" id="3.30.1060.10">
    <property type="entry name" value="Peptide methionine sulphoxide reductase MsrA"/>
    <property type="match status" value="1"/>
</dbReference>
<comment type="catalytic activity">
    <reaction evidence="4 5">
        <text>[thioredoxin]-disulfide + L-methionine + H2O = L-methionine (S)-S-oxide + [thioredoxin]-dithiol</text>
        <dbReference type="Rhea" id="RHEA:19993"/>
        <dbReference type="Rhea" id="RHEA-COMP:10698"/>
        <dbReference type="Rhea" id="RHEA-COMP:10700"/>
        <dbReference type="ChEBI" id="CHEBI:15377"/>
        <dbReference type="ChEBI" id="CHEBI:29950"/>
        <dbReference type="ChEBI" id="CHEBI:50058"/>
        <dbReference type="ChEBI" id="CHEBI:57844"/>
        <dbReference type="ChEBI" id="CHEBI:58772"/>
        <dbReference type="EC" id="1.8.4.11"/>
    </reaction>
</comment>
<feature type="domain" description="Peptide methionine sulphoxide reductase MsrA" evidence="6">
    <location>
        <begin position="5"/>
        <end position="153"/>
    </location>
</feature>
<protein>
    <recommendedName>
        <fullName evidence="5">Peptide methionine sulfoxide reductase MsrA</fullName>
        <shortName evidence="5">Protein-methionine-S-oxide reductase</shortName>
        <ecNumber evidence="5">1.8.4.11</ecNumber>
    </recommendedName>
    <alternativeName>
        <fullName evidence="5">Peptide-methionine (S)-S-oxide reductase</fullName>
        <shortName evidence="5">Peptide Met(O) reductase</shortName>
    </alternativeName>
</protein>
<dbReference type="InterPro" id="IPR002569">
    <property type="entry name" value="Met_Sox_Rdtase_MsrA_dom"/>
</dbReference>
<gene>
    <name evidence="5 7" type="primary">msrA</name>
    <name evidence="7" type="ORF">E4U03_00890</name>
</gene>
<dbReference type="Proteomes" id="UP000297951">
    <property type="component" value="Unassembled WGS sequence"/>
</dbReference>
<keyword evidence="2 5" id="KW-0560">Oxidoreductase</keyword>
<dbReference type="STRING" id="85336.A7979_01310"/>
<evidence type="ECO:0000259" key="6">
    <source>
        <dbReference type="Pfam" id="PF01625"/>
    </source>
</evidence>
<evidence type="ECO:0000256" key="1">
    <source>
        <dbReference type="ARBA" id="ARBA00005591"/>
    </source>
</evidence>
<dbReference type="SUPFAM" id="SSF55068">
    <property type="entry name" value="Peptide methionine sulfoxide reductase"/>
    <property type="match status" value="1"/>
</dbReference>
<evidence type="ECO:0000256" key="5">
    <source>
        <dbReference type="HAMAP-Rule" id="MF_01401"/>
    </source>
</evidence>
<evidence type="ECO:0000313" key="7">
    <source>
        <dbReference type="EMBL" id="TFU24161.1"/>
    </source>
</evidence>
<comment type="function">
    <text evidence="5">Has an important function as a repair enzyme for proteins that have been inactivated by oxidation. Catalyzes the reversible oxidation-reduction of methionine sulfoxide in proteins to methionine.</text>
</comment>
<evidence type="ECO:0000313" key="8">
    <source>
        <dbReference type="Proteomes" id="UP000297951"/>
    </source>
</evidence>
<dbReference type="OrthoDB" id="4174719at2"/>
<dbReference type="InterPro" id="IPR036509">
    <property type="entry name" value="Met_Sox_Rdtase_MsrA_sf"/>
</dbReference>
<dbReference type="GO" id="GO:0033744">
    <property type="term" value="F:L-methionine:thioredoxin-disulfide S-oxidoreductase activity"/>
    <property type="evidence" value="ECO:0007669"/>
    <property type="project" value="RHEA"/>
</dbReference>
<dbReference type="Pfam" id="PF01625">
    <property type="entry name" value="PMSR"/>
    <property type="match status" value="1"/>
</dbReference>
<comment type="caution">
    <text evidence="7">The sequence shown here is derived from an EMBL/GenBank/DDBJ whole genome shotgun (WGS) entry which is preliminary data.</text>
</comment>
<proteinExistence type="inferred from homology"/>
<accession>A0A4Y9F7Z1</accession>
<evidence type="ECO:0000256" key="4">
    <source>
        <dbReference type="ARBA" id="ARBA00048782"/>
    </source>
</evidence>
<dbReference type="RefSeq" id="WP_135011116.1">
    <property type="nucleotide sequence ID" value="NZ_JADGLK010000002.1"/>
</dbReference>
<feature type="active site" evidence="5">
    <location>
        <position position="10"/>
    </location>
</feature>
<dbReference type="AlphaFoldDB" id="A0A4Y9F7Z1"/>
<evidence type="ECO:0000256" key="2">
    <source>
        <dbReference type="ARBA" id="ARBA00023002"/>
    </source>
</evidence>